<protein>
    <submittedName>
        <fullName evidence="1">Uncharacterized protein</fullName>
    </submittedName>
</protein>
<dbReference type="EMBL" id="CAJNOB010000020">
    <property type="protein sequence ID" value="CAF0698399.1"/>
    <property type="molecule type" value="Genomic_DNA"/>
</dbReference>
<accession>A0A8J2BTN7</accession>
<reference evidence="1" key="1">
    <citation type="submission" date="2021-02" db="EMBL/GenBank/DDBJ databases">
        <authorList>
            <person name="Cremers G."/>
            <person name="Picone N."/>
        </authorList>
    </citation>
    <scope>NUCLEOTIDE SEQUENCE</scope>
    <source>
        <strain evidence="1">PQ17</strain>
    </source>
</reference>
<sequence>MERTFKAKVWGEKTGILAMIEKLAQCTDGMAAHRGMESSSKGYLMGYSKVASKSR</sequence>
<comment type="caution">
    <text evidence="1">The sequence shown here is derived from an EMBL/GenBank/DDBJ whole genome shotgun (WGS) entry which is preliminary data.</text>
</comment>
<organism evidence="1 2">
    <name type="scientific">Candidatus Methylacidithermus pantelleriae</name>
    <dbReference type="NCBI Taxonomy" id="2744239"/>
    <lineage>
        <taxon>Bacteria</taxon>
        <taxon>Pseudomonadati</taxon>
        <taxon>Verrucomicrobiota</taxon>
        <taxon>Methylacidiphilae</taxon>
        <taxon>Methylacidiphilales</taxon>
        <taxon>Methylacidiphilaceae</taxon>
        <taxon>Candidatus Methylacidithermus</taxon>
    </lineage>
</organism>
<gene>
    <name evidence="1" type="ORF">MPNT_270004</name>
</gene>
<proteinExistence type="predicted"/>
<dbReference type="AlphaFoldDB" id="A0A8J2BTN7"/>
<evidence type="ECO:0000313" key="1">
    <source>
        <dbReference type="EMBL" id="CAF0698399.1"/>
    </source>
</evidence>
<evidence type="ECO:0000313" key="2">
    <source>
        <dbReference type="Proteomes" id="UP000663859"/>
    </source>
</evidence>
<dbReference type="Proteomes" id="UP000663859">
    <property type="component" value="Unassembled WGS sequence"/>
</dbReference>
<name>A0A8J2BTN7_9BACT</name>
<keyword evidence="2" id="KW-1185">Reference proteome</keyword>